<dbReference type="Pfam" id="PF04098">
    <property type="entry name" value="Rad52_Rad22"/>
    <property type="match status" value="1"/>
</dbReference>
<comment type="similarity">
    <text evidence="1">Belongs to the RAD52 family.</text>
</comment>
<name>A0A9X2DWA3_9BACI</name>
<sequence>MPDELSLQYQELMQRLRAPFPSESIMHRKGGKGSYIPTDAYVQRLEEEAGRHWSWSIKQGPIFLENDNILMIGTLTILGATRDGSGTAIAIKKDNKYTNLNYTIRAAAQDALRDACDQFMIGWSNLKKGKDNLSQTKEEKVEVPADKRCAKCGEIVNPEQLNWLMERNIKLFFCEQHVPKHFSK</sequence>
<evidence type="ECO:0000313" key="4">
    <source>
        <dbReference type="EMBL" id="MCM3716590.1"/>
    </source>
</evidence>
<keyword evidence="3" id="KW-0234">DNA repair</keyword>
<dbReference type="AlphaFoldDB" id="A0A9X2DWA3"/>
<evidence type="ECO:0000256" key="2">
    <source>
        <dbReference type="ARBA" id="ARBA00022763"/>
    </source>
</evidence>
<proteinExistence type="inferred from homology"/>
<organism evidence="4 5">
    <name type="scientific">Halalkalibacter oceani</name>
    <dbReference type="NCBI Taxonomy" id="1653776"/>
    <lineage>
        <taxon>Bacteria</taxon>
        <taxon>Bacillati</taxon>
        <taxon>Bacillota</taxon>
        <taxon>Bacilli</taxon>
        <taxon>Bacillales</taxon>
        <taxon>Bacillaceae</taxon>
        <taxon>Halalkalibacter</taxon>
    </lineage>
</organism>
<protein>
    <submittedName>
        <fullName evidence="4">Rad52/Rad22 family DNA repair protein</fullName>
    </submittedName>
</protein>
<dbReference type="Proteomes" id="UP001139179">
    <property type="component" value="Unassembled WGS sequence"/>
</dbReference>
<dbReference type="InterPro" id="IPR041247">
    <property type="entry name" value="Rad52_fam"/>
</dbReference>
<evidence type="ECO:0000313" key="5">
    <source>
        <dbReference type="Proteomes" id="UP001139179"/>
    </source>
</evidence>
<accession>A0A9X2DWA3</accession>
<evidence type="ECO:0000256" key="3">
    <source>
        <dbReference type="ARBA" id="ARBA00023204"/>
    </source>
</evidence>
<reference evidence="4" key="1">
    <citation type="submission" date="2022-05" db="EMBL/GenBank/DDBJ databases">
        <title>Comparative Genomics of Spacecraft Associated Microbes.</title>
        <authorList>
            <person name="Tran M.T."/>
            <person name="Wright A."/>
            <person name="Seuylemezian A."/>
            <person name="Eisen J."/>
            <person name="Coil D."/>
        </authorList>
    </citation>
    <scope>NUCLEOTIDE SEQUENCE</scope>
    <source>
        <strain evidence="4">214.1.1</strain>
    </source>
</reference>
<gene>
    <name evidence="4" type="ORF">M3202_21330</name>
</gene>
<dbReference type="GO" id="GO:0006281">
    <property type="term" value="P:DNA repair"/>
    <property type="evidence" value="ECO:0007669"/>
    <property type="project" value="UniProtKB-KW"/>
</dbReference>
<dbReference type="EMBL" id="JAMBOL010000045">
    <property type="protein sequence ID" value="MCM3716590.1"/>
    <property type="molecule type" value="Genomic_DNA"/>
</dbReference>
<keyword evidence="5" id="KW-1185">Reference proteome</keyword>
<evidence type="ECO:0000256" key="1">
    <source>
        <dbReference type="ARBA" id="ARBA00006638"/>
    </source>
</evidence>
<comment type="caution">
    <text evidence="4">The sequence shown here is derived from an EMBL/GenBank/DDBJ whole genome shotgun (WGS) entry which is preliminary data.</text>
</comment>
<keyword evidence="2" id="KW-0227">DNA damage</keyword>
<dbReference type="RefSeq" id="WP_251225238.1">
    <property type="nucleotide sequence ID" value="NZ_JAMBOL010000045.1"/>
</dbReference>